<evidence type="ECO:0000313" key="2">
    <source>
        <dbReference type="EMBL" id="KAK7259173.1"/>
    </source>
</evidence>
<sequence length="79" mass="8324">MAGARGAGDASGGGGRRDGGGVRCEATSSKILSRGSQSKPSQPRPTNQKMRHGILVPFRVYLHGSQPLELPGRDNEDDH</sequence>
<reference evidence="2 3" key="1">
    <citation type="submission" date="2024-01" db="EMBL/GenBank/DDBJ databases">
        <title>The genomes of 5 underutilized Papilionoideae crops provide insights into root nodulation and disease resistanc.</title>
        <authorList>
            <person name="Yuan L."/>
        </authorList>
    </citation>
    <scope>NUCLEOTIDE SEQUENCE [LARGE SCALE GENOMIC DNA]</scope>
    <source>
        <strain evidence="2">ZHUSHIDOU_FW_LH</strain>
        <tissue evidence="2">Leaf</tissue>
    </source>
</reference>
<evidence type="ECO:0000313" key="3">
    <source>
        <dbReference type="Proteomes" id="UP001372338"/>
    </source>
</evidence>
<gene>
    <name evidence="2" type="ORF">RIF29_24773</name>
</gene>
<evidence type="ECO:0000256" key="1">
    <source>
        <dbReference type="SAM" id="MobiDB-lite"/>
    </source>
</evidence>
<organism evidence="2 3">
    <name type="scientific">Crotalaria pallida</name>
    <name type="common">Smooth rattlebox</name>
    <name type="synonym">Crotalaria striata</name>
    <dbReference type="NCBI Taxonomy" id="3830"/>
    <lineage>
        <taxon>Eukaryota</taxon>
        <taxon>Viridiplantae</taxon>
        <taxon>Streptophyta</taxon>
        <taxon>Embryophyta</taxon>
        <taxon>Tracheophyta</taxon>
        <taxon>Spermatophyta</taxon>
        <taxon>Magnoliopsida</taxon>
        <taxon>eudicotyledons</taxon>
        <taxon>Gunneridae</taxon>
        <taxon>Pentapetalae</taxon>
        <taxon>rosids</taxon>
        <taxon>fabids</taxon>
        <taxon>Fabales</taxon>
        <taxon>Fabaceae</taxon>
        <taxon>Papilionoideae</taxon>
        <taxon>50 kb inversion clade</taxon>
        <taxon>genistoids sensu lato</taxon>
        <taxon>core genistoids</taxon>
        <taxon>Crotalarieae</taxon>
        <taxon>Crotalaria</taxon>
    </lineage>
</organism>
<keyword evidence="3" id="KW-1185">Reference proteome</keyword>
<feature type="compositionally biased region" description="Polar residues" evidence="1">
    <location>
        <begin position="26"/>
        <end position="48"/>
    </location>
</feature>
<feature type="compositionally biased region" description="Gly residues" evidence="1">
    <location>
        <begin position="1"/>
        <end position="14"/>
    </location>
</feature>
<dbReference type="EMBL" id="JAYWIO010000005">
    <property type="protein sequence ID" value="KAK7259173.1"/>
    <property type="molecule type" value="Genomic_DNA"/>
</dbReference>
<comment type="caution">
    <text evidence="2">The sequence shown here is derived from an EMBL/GenBank/DDBJ whole genome shotgun (WGS) entry which is preliminary data.</text>
</comment>
<dbReference type="AlphaFoldDB" id="A0AAN9ESL4"/>
<protein>
    <submittedName>
        <fullName evidence="2">Uncharacterized protein</fullName>
    </submittedName>
</protein>
<dbReference type="Proteomes" id="UP001372338">
    <property type="component" value="Unassembled WGS sequence"/>
</dbReference>
<name>A0AAN9ESL4_CROPI</name>
<feature type="region of interest" description="Disordered" evidence="1">
    <location>
        <begin position="1"/>
        <end position="53"/>
    </location>
</feature>
<accession>A0AAN9ESL4</accession>
<proteinExistence type="predicted"/>